<dbReference type="Proteomes" id="UP000078541">
    <property type="component" value="Unassembled WGS sequence"/>
</dbReference>
<dbReference type="AlphaFoldDB" id="A0A195FFT0"/>
<dbReference type="SUPFAM" id="SSF160088">
    <property type="entry name" value="NRDP1 C-terminal domain-like"/>
    <property type="match status" value="1"/>
</dbReference>
<dbReference type="EMBL" id="KQ981636">
    <property type="protein sequence ID" value="KYN38879.1"/>
    <property type="molecule type" value="Genomic_DNA"/>
</dbReference>
<keyword evidence="1" id="KW-0812">Transmembrane</keyword>
<dbReference type="Pfam" id="PF08941">
    <property type="entry name" value="USP8_interact"/>
    <property type="match status" value="1"/>
</dbReference>
<evidence type="ECO:0000313" key="4">
    <source>
        <dbReference type="Proteomes" id="UP000078541"/>
    </source>
</evidence>
<proteinExistence type="predicted"/>
<sequence>MGFDVNRFQGDVDEELVCPICSGVLEDPVQDIDLFFSKFLACYILLLYKVVVAYKKTTMIKRTLSEYNCPPHVIDELMENCHERKWPPGLNSLETRQNSRRQYDNYVCKRVPGKQAVLVLHCDNMHMPEDMMVEPGLVMIFAHGIE</sequence>
<dbReference type="GO" id="GO:0016567">
    <property type="term" value="P:protein ubiquitination"/>
    <property type="evidence" value="ECO:0007669"/>
    <property type="project" value="UniProtKB-UniPathway"/>
</dbReference>
<dbReference type="STRING" id="34720.A0A195FFT0"/>
<dbReference type="SUPFAM" id="SSF57850">
    <property type="entry name" value="RING/U-box"/>
    <property type="match status" value="1"/>
</dbReference>
<accession>A0A195FFT0</accession>
<gene>
    <name evidence="3" type="ORF">ALC56_06878</name>
</gene>
<evidence type="ECO:0000256" key="1">
    <source>
        <dbReference type="SAM" id="Phobius"/>
    </source>
</evidence>
<dbReference type="GO" id="GO:0061630">
    <property type="term" value="F:ubiquitin protein ligase activity"/>
    <property type="evidence" value="ECO:0007669"/>
    <property type="project" value="InterPro"/>
</dbReference>
<feature type="domain" description="E3 ubiquitin-protein ligase NRDP1" evidence="2">
    <location>
        <begin position="58"/>
        <end position="146"/>
    </location>
</feature>
<feature type="transmembrane region" description="Helical" evidence="1">
    <location>
        <begin position="35"/>
        <end position="54"/>
    </location>
</feature>
<name>A0A195FFT0_9HYME</name>
<keyword evidence="1" id="KW-1133">Transmembrane helix</keyword>
<reference evidence="3 4" key="1">
    <citation type="submission" date="2016-03" db="EMBL/GenBank/DDBJ databases">
        <title>Trachymyrmex septentrionalis WGS genome.</title>
        <authorList>
            <person name="Nygaard S."/>
            <person name="Hu H."/>
            <person name="Boomsma J."/>
            <person name="Zhang G."/>
        </authorList>
    </citation>
    <scope>NUCLEOTIDE SEQUENCE [LARGE SCALE GENOMIC DNA]</scope>
    <source>
        <strain evidence="3">Tsep2-gDNA-1</strain>
        <tissue evidence="3">Whole body</tissue>
    </source>
</reference>
<keyword evidence="1" id="KW-0472">Membrane</keyword>
<protein>
    <submittedName>
        <fullName evidence="3">E3 ubiquitin-protein ligase NRDP1</fullName>
    </submittedName>
</protein>
<dbReference type="UniPathway" id="UPA00143"/>
<keyword evidence="4" id="KW-1185">Reference proteome</keyword>
<dbReference type="InterPro" id="IPR037255">
    <property type="entry name" value="NRDP1_C"/>
</dbReference>
<dbReference type="InterPro" id="IPR015036">
    <property type="entry name" value="NRDP1"/>
</dbReference>
<evidence type="ECO:0000259" key="2">
    <source>
        <dbReference type="Pfam" id="PF08941"/>
    </source>
</evidence>
<evidence type="ECO:0000313" key="3">
    <source>
        <dbReference type="EMBL" id="KYN38879.1"/>
    </source>
</evidence>
<organism evidence="3 4">
    <name type="scientific">Trachymyrmex septentrionalis</name>
    <dbReference type="NCBI Taxonomy" id="34720"/>
    <lineage>
        <taxon>Eukaryota</taxon>
        <taxon>Metazoa</taxon>
        <taxon>Ecdysozoa</taxon>
        <taxon>Arthropoda</taxon>
        <taxon>Hexapoda</taxon>
        <taxon>Insecta</taxon>
        <taxon>Pterygota</taxon>
        <taxon>Neoptera</taxon>
        <taxon>Endopterygota</taxon>
        <taxon>Hymenoptera</taxon>
        <taxon>Apocrita</taxon>
        <taxon>Aculeata</taxon>
        <taxon>Formicoidea</taxon>
        <taxon>Formicidae</taxon>
        <taxon>Myrmicinae</taxon>
        <taxon>Trachymyrmex</taxon>
    </lineage>
</organism>